<accession>A0A6G0MNW6</accession>
<evidence type="ECO:0000313" key="2">
    <source>
        <dbReference type="EMBL" id="KAE9174099.1"/>
    </source>
</evidence>
<dbReference type="EMBL" id="QXGC01003649">
    <property type="protein sequence ID" value="KAE9174099.1"/>
    <property type="molecule type" value="Genomic_DNA"/>
</dbReference>
<protein>
    <recommendedName>
        <fullName evidence="4">Secreted protein</fullName>
    </recommendedName>
</protein>
<evidence type="ECO:0000256" key="1">
    <source>
        <dbReference type="SAM" id="SignalP"/>
    </source>
</evidence>
<comment type="caution">
    <text evidence="2">The sequence shown here is derived from an EMBL/GenBank/DDBJ whole genome shotgun (WGS) entry which is preliminary data.</text>
</comment>
<dbReference type="Proteomes" id="UP000476176">
    <property type="component" value="Unassembled WGS sequence"/>
</dbReference>
<evidence type="ECO:0008006" key="4">
    <source>
        <dbReference type="Google" id="ProtNLM"/>
    </source>
</evidence>
<reference evidence="2 3" key="1">
    <citation type="submission" date="2018-09" db="EMBL/GenBank/DDBJ databases">
        <title>Genomic investigation of the strawberry pathogen Phytophthora fragariae indicates pathogenicity is determined by transcriptional variation in three key races.</title>
        <authorList>
            <person name="Adams T.M."/>
            <person name="Armitage A.D."/>
            <person name="Sobczyk M.K."/>
            <person name="Bates H.J."/>
            <person name="Dunwell J.M."/>
            <person name="Nellist C.F."/>
            <person name="Harrison R.J."/>
        </authorList>
    </citation>
    <scope>NUCLEOTIDE SEQUENCE [LARGE SCALE GENOMIC DNA]</scope>
    <source>
        <strain evidence="2 3">BC-23</strain>
    </source>
</reference>
<proteinExistence type="predicted"/>
<evidence type="ECO:0000313" key="3">
    <source>
        <dbReference type="Proteomes" id="UP000476176"/>
    </source>
</evidence>
<sequence>MWGTPGPSRSSSAALVAAVFVLAALADHFVRAPHCRTTRSLRRCSNCSSYSSCSSCRALHRCWSMTTRHRHRLGRPREFSQPVFVGCRPVGHPDAR</sequence>
<keyword evidence="1" id="KW-0732">Signal</keyword>
<feature type="chain" id="PRO_5026233274" description="Secreted protein" evidence="1">
    <location>
        <begin position="27"/>
        <end position="96"/>
    </location>
</feature>
<feature type="signal peptide" evidence="1">
    <location>
        <begin position="1"/>
        <end position="26"/>
    </location>
</feature>
<gene>
    <name evidence="2" type="ORF">PF004_g26760</name>
</gene>
<name>A0A6G0MNW6_9STRA</name>
<organism evidence="2 3">
    <name type="scientific">Phytophthora fragariae</name>
    <dbReference type="NCBI Taxonomy" id="53985"/>
    <lineage>
        <taxon>Eukaryota</taxon>
        <taxon>Sar</taxon>
        <taxon>Stramenopiles</taxon>
        <taxon>Oomycota</taxon>
        <taxon>Peronosporomycetes</taxon>
        <taxon>Peronosporales</taxon>
        <taxon>Peronosporaceae</taxon>
        <taxon>Phytophthora</taxon>
    </lineage>
</organism>
<dbReference type="AlphaFoldDB" id="A0A6G0MNW6"/>